<evidence type="ECO:0000313" key="1">
    <source>
        <dbReference type="EMBL" id="OQR74418.1"/>
    </source>
</evidence>
<dbReference type="AlphaFoldDB" id="A0A1V9XM39"/>
<evidence type="ECO:0000313" key="2">
    <source>
        <dbReference type="Proteomes" id="UP000192247"/>
    </source>
</evidence>
<organism evidence="1 2">
    <name type="scientific">Tropilaelaps mercedesae</name>
    <dbReference type="NCBI Taxonomy" id="418985"/>
    <lineage>
        <taxon>Eukaryota</taxon>
        <taxon>Metazoa</taxon>
        <taxon>Ecdysozoa</taxon>
        <taxon>Arthropoda</taxon>
        <taxon>Chelicerata</taxon>
        <taxon>Arachnida</taxon>
        <taxon>Acari</taxon>
        <taxon>Parasitiformes</taxon>
        <taxon>Mesostigmata</taxon>
        <taxon>Gamasina</taxon>
        <taxon>Dermanyssoidea</taxon>
        <taxon>Laelapidae</taxon>
        <taxon>Tropilaelaps</taxon>
    </lineage>
</organism>
<gene>
    <name evidence="1" type="ORF">BIW11_09089</name>
</gene>
<keyword evidence="2" id="KW-1185">Reference proteome</keyword>
<accession>A0A1V9XM39</accession>
<sequence length="179" mass="20650">MPGGAICQVSYFGDQAMQKSGELRNRATSRRREQRESLSRFFWTNPQRRVRKSLSKQLHGIPSIPAIARGNVDTRYHYGQRFYGHFSRVRAWLWNSYKRIIRTVNLSNRICFTYTASPIRPVLCVQTNQNGAKSFSAYCGCVLYHLQIGSIEPDTSYRSQQRVVTGCGSTYETKMMDKC</sequence>
<proteinExistence type="predicted"/>
<protein>
    <submittedName>
        <fullName evidence="1">Uncharacterized protein</fullName>
    </submittedName>
</protein>
<dbReference type="EMBL" id="MNPL01008016">
    <property type="protein sequence ID" value="OQR74418.1"/>
    <property type="molecule type" value="Genomic_DNA"/>
</dbReference>
<reference evidence="1 2" key="1">
    <citation type="journal article" date="2017" name="Gigascience">
        <title>Draft genome of the honey bee ectoparasitic mite, Tropilaelaps mercedesae, is shaped by the parasitic life history.</title>
        <authorList>
            <person name="Dong X."/>
            <person name="Armstrong S.D."/>
            <person name="Xia D."/>
            <person name="Makepeace B.L."/>
            <person name="Darby A.C."/>
            <person name="Kadowaki T."/>
        </authorList>
    </citation>
    <scope>NUCLEOTIDE SEQUENCE [LARGE SCALE GENOMIC DNA]</scope>
    <source>
        <strain evidence="1">Wuxi-XJTLU</strain>
    </source>
</reference>
<dbReference type="InParanoid" id="A0A1V9XM39"/>
<dbReference type="Proteomes" id="UP000192247">
    <property type="component" value="Unassembled WGS sequence"/>
</dbReference>
<comment type="caution">
    <text evidence="1">The sequence shown here is derived from an EMBL/GenBank/DDBJ whole genome shotgun (WGS) entry which is preliminary data.</text>
</comment>
<name>A0A1V9XM39_9ACAR</name>